<dbReference type="GeneID" id="18924583"/>
<evidence type="ECO:0000313" key="3">
    <source>
        <dbReference type="Proteomes" id="UP000001072"/>
    </source>
</evidence>
<feature type="compositionally biased region" description="Acidic residues" evidence="1">
    <location>
        <begin position="95"/>
        <end position="112"/>
    </location>
</feature>
<dbReference type="Proteomes" id="UP000001072">
    <property type="component" value="Unassembled WGS sequence"/>
</dbReference>
<dbReference type="KEGG" id="mlr:MELLADRAFT_112147"/>
<sequence length="157" mass="17620">MYDSLCTGEEEMEDLPNGASWSNPAPVMSAVSKGKQKQTSGNEDPFPSRERGTALPRPAPTNLSRDWAVSRTRKNLIPDCDDDNDSDWKMSDNEYSQEDEDLGLEEENDEPFEQEKSSSSASSHNPIESSRSMEEDLIDNTRNDKPEGALQVELEEF</sequence>
<keyword evidence="3" id="KW-1185">Reference proteome</keyword>
<protein>
    <submittedName>
        <fullName evidence="2">Uncharacterized protein</fullName>
    </submittedName>
</protein>
<dbReference type="HOGENOM" id="CLU_1678304_0_0_1"/>
<dbReference type="EMBL" id="GL883151">
    <property type="protein sequence ID" value="EGG00034.1"/>
    <property type="molecule type" value="Genomic_DNA"/>
</dbReference>
<dbReference type="VEuPathDB" id="FungiDB:MELLADRAFT_112147"/>
<gene>
    <name evidence="2" type="ORF">MELLADRAFT_112147</name>
</gene>
<evidence type="ECO:0000256" key="1">
    <source>
        <dbReference type="SAM" id="MobiDB-lite"/>
    </source>
</evidence>
<organism evidence="3">
    <name type="scientific">Melampsora larici-populina (strain 98AG31 / pathotype 3-4-7)</name>
    <name type="common">Poplar leaf rust fungus</name>
    <dbReference type="NCBI Taxonomy" id="747676"/>
    <lineage>
        <taxon>Eukaryota</taxon>
        <taxon>Fungi</taxon>
        <taxon>Dikarya</taxon>
        <taxon>Basidiomycota</taxon>
        <taxon>Pucciniomycotina</taxon>
        <taxon>Pucciniomycetes</taxon>
        <taxon>Pucciniales</taxon>
        <taxon>Melampsoraceae</taxon>
        <taxon>Melampsora</taxon>
    </lineage>
</organism>
<dbReference type="InParanoid" id="F4S5J2"/>
<reference evidence="3" key="1">
    <citation type="journal article" date="2011" name="Proc. Natl. Acad. Sci. U.S.A.">
        <title>Obligate biotrophy features unraveled by the genomic analysis of rust fungi.</title>
        <authorList>
            <person name="Duplessis S."/>
            <person name="Cuomo C.A."/>
            <person name="Lin Y.-C."/>
            <person name="Aerts A."/>
            <person name="Tisserant E."/>
            <person name="Veneault-Fourrey C."/>
            <person name="Joly D.L."/>
            <person name="Hacquard S."/>
            <person name="Amselem J."/>
            <person name="Cantarel B.L."/>
            <person name="Chiu R."/>
            <person name="Coutinho P.M."/>
            <person name="Feau N."/>
            <person name="Field M."/>
            <person name="Frey P."/>
            <person name="Gelhaye E."/>
            <person name="Goldberg J."/>
            <person name="Grabherr M.G."/>
            <person name="Kodira C.D."/>
            <person name="Kohler A."/>
            <person name="Kuees U."/>
            <person name="Lindquist E.A."/>
            <person name="Lucas S.M."/>
            <person name="Mago R."/>
            <person name="Mauceli E."/>
            <person name="Morin E."/>
            <person name="Murat C."/>
            <person name="Pangilinan J.L."/>
            <person name="Park R."/>
            <person name="Pearson M."/>
            <person name="Quesneville H."/>
            <person name="Rouhier N."/>
            <person name="Sakthikumar S."/>
            <person name="Salamov A.A."/>
            <person name="Schmutz J."/>
            <person name="Selles B."/>
            <person name="Shapiro H."/>
            <person name="Tanguay P."/>
            <person name="Tuskan G.A."/>
            <person name="Henrissat B."/>
            <person name="Van de Peer Y."/>
            <person name="Rouze P."/>
            <person name="Ellis J.G."/>
            <person name="Dodds P.N."/>
            <person name="Schein J.E."/>
            <person name="Zhong S."/>
            <person name="Hamelin R.C."/>
            <person name="Grigoriev I.V."/>
            <person name="Szabo L.J."/>
            <person name="Martin F."/>
        </authorList>
    </citation>
    <scope>NUCLEOTIDE SEQUENCE [LARGE SCALE GENOMIC DNA]</scope>
    <source>
        <strain evidence="3">98AG31 / pathotype 3-4-7</strain>
    </source>
</reference>
<dbReference type="AlphaFoldDB" id="F4S5J2"/>
<evidence type="ECO:0000313" key="2">
    <source>
        <dbReference type="EMBL" id="EGG00034.1"/>
    </source>
</evidence>
<feature type="region of interest" description="Disordered" evidence="1">
    <location>
        <begin position="1"/>
        <end position="157"/>
    </location>
</feature>
<accession>F4S5J2</accession>
<feature type="compositionally biased region" description="Low complexity" evidence="1">
    <location>
        <begin position="117"/>
        <end position="130"/>
    </location>
</feature>
<feature type="compositionally biased region" description="Basic and acidic residues" evidence="1">
    <location>
        <begin position="131"/>
        <end position="147"/>
    </location>
</feature>
<dbReference type="RefSeq" id="XP_007416632.1">
    <property type="nucleotide sequence ID" value="XM_007416570.1"/>
</dbReference>
<name>F4S5J2_MELLP</name>
<proteinExistence type="predicted"/>